<organism evidence="3 4">
    <name type="scientific">Halovivax cerinus</name>
    <dbReference type="NCBI Taxonomy" id="1487865"/>
    <lineage>
        <taxon>Archaea</taxon>
        <taxon>Methanobacteriati</taxon>
        <taxon>Methanobacteriota</taxon>
        <taxon>Stenosarchaea group</taxon>
        <taxon>Halobacteria</taxon>
        <taxon>Halobacteriales</taxon>
        <taxon>Natrialbaceae</taxon>
        <taxon>Halovivax</taxon>
    </lineage>
</organism>
<feature type="domain" description="DUF7993" evidence="2">
    <location>
        <begin position="1"/>
        <end position="143"/>
    </location>
</feature>
<protein>
    <recommendedName>
        <fullName evidence="2">DUF7993 domain-containing protein</fullName>
    </recommendedName>
</protein>
<keyword evidence="4" id="KW-1185">Reference proteome</keyword>
<evidence type="ECO:0000313" key="4">
    <source>
        <dbReference type="Proteomes" id="UP001595846"/>
    </source>
</evidence>
<evidence type="ECO:0000259" key="2">
    <source>
        <dbReference type="Pfam" id="PF25956"/>
    </source>
</evidence>
<accession>A0ABD5NMH4</accession>
<dbReference type="InterPro" id="IPR058306">
    <property type="entry name" value="DUF7993"/>
</dbReference>
<feature type="region of interest" description="Disordered" evidence="1">
    <location>
        <begin position="22"/>
        <end position="117"/>
    </location>
</feature>
<name>A0ABD5NMH4_9EURY</name>
<reference evidence="3 4" key="1">
    <citation type="journal article" date="2019" name="Int. J. Syst. Evol. Microbiol.">
        <title>The Global Catalogue of Microorganisms (GCM) 10K type strain sequencing project: providing services to taxonomists for standard genome sequencing and annotation.</title>
        <authorList>
            <consortium name="The Broad Institute Genomics Platform"/>
            <consortium name="The Broad Institute Genome Sequencing Center for Infectious Disease"/>
            <person name="Wu L."/>
            <person name="Ma J."/>
        </authorList>
    </citation>
    <scope>NUCLEOTIDE SEQUENCE [LARGE SCALE GENOMIC DNA]</scope>
    <source>
        <strain evidence="3 4">IBRC-M 10256</strain>
    </source>
</reference>
<feature type="compositionally biased region" description="Polar residues" evidence="1">
    <location>
        <begin position="63"/>
        <end position="73"/>
    </location>
</feature>
<comment type="caution">
    <text evidence="3">The sequence shown here is derived from an EMBL/GenBank/DDBJ whole genome shotgun (WGS) entry which is preliminary data.</text>
</comment>
<gene>
    <name evidence="3" type="ORF">ACFOUR_07405</name>
</gene>
<dbReference type="RefSeq" id="WP_256530875.1">
    <property type="nucleotide sequence ID" value="NZ_CP101824.1"/>
</dbReference>
<evidence type="ECO:0000256" key="1">
    <source>
        <dbReference type="SAM" id="MobiDB-lite"/>
    </source>
</evidence>
<dbReference type="EMBL" id="JBHSAQ010000002">
    <property type="protein sequence ID" value="MFC3958196.1"/>
    <property type="molecule type" value="Genomic_DNA"/>
</dbReference>
<dbReference type="GeneID" id="73903583"/>
<dbReference type="Proteomes" id="UP001595846">
    <property type="component" value="Unassembled WGS sequence"/>
</dbReference>
<sequence length="145" mass="15166">MVDERVTDGIRIAELLASEVEGRGDGPLGALRVTDANQDVEPSMDGARAYSITRTRTEAAGTDTGSADESASGTDRPVATVNVHDDRIHLAVRTNPDATHEDASAAGLRTRPKATEPPQTLVFVESGAEVKRAATVLASVADEAE</sequence>
<proteinExistence type="predicted"/>
<evidence type="ECO:0000313" key="3">
    <source>
        <dbReference type="EMBL" id="MFC3958196.1"/>
    </source>
</evidence>
<dbReference type="Pfam" id="PF25956">
    <property type="entry name" value="DUF7993"/>
    <property type="match status" value="1"/>
</dbReference>
<dbReference type="AlphaFoldDB" id="A0ABD5NMH4"/>